<evidence type="ECO:0000313" key="5">
    <source>
        <dbReference type="Proteomes" id="UP000335538"/>
    </source>
</evidence>
<dbReference type="InterPro" id="IPR017459">
    <property type="entry name" value="Glycosyl_Trfase_fam3_N_dom"/>
</dbReference>
<feature type="domain" description="Glycosyl transferase family 3 N-terminal" evidence="3">
    <location>
        <begin position="41"/>
        <end position="99"/>
    </location>
</feature>
<dbReference type="GO" id="GO:0004048">
    <property type="term" value="F:anthranilate phosphoribosyltransferase activity"/>
    <property type="evidence" value="ECO:0007669"/>
    <property type="project" value="InterPro"/>
</dbReference>
<organism evidence="4 5">
    <name type="scientific">Pandoraea sputorum</name>
    <dbReference type="NCBI Taxonomy" id="93222"/>
    <lineage>
        <taxon>Bacteria</taxon>
        <taxon>Pseudomonadati</taxon>
        <taxon>Pseudomonadota</taxon>
        <taxon>Betaproteobacteria</taxon>
        <taxon>Burkholderiales</taxon>
        <taxon>Burkholderiaceae</taxon>
        <taxon>Pandoraea</taxon>
    </lineage>
</organism>
<evidence type="ECO:0000256" key="2">
    <source>
        <dbReference type="ARBA" id="ARBA00022679"/>
    </source>
</evidence>
<evidence type="ECO:0000259" key="3">
    <source>
        <dbReference type="Pfam" id="PF02885"/>
    </source>
</evidence>
<protein>
    <submittedName>
        <fullName evidence="4">DNA-binding protein YbiB</fullName>
    </submittedName>
</protein>
<dbReference type="NCBIfam" id="NF006005">
    <property type="entry name" value="PRK08136.1"/>
    <property type="match status" value="1"/>
</dbReference>
<dbReference type="GO" id="GO:0003677">
    <property type="term" value="F:DNA binding"/>
    <property type="evidence" value="ECO:0007669"/>
    <property type="project" value="UniProtKB-KW"/>
</dbReference>
<proteinExistence type="predicted"/>
<dbReference type="InterPro" id="IPR036320">
    <property type="entry name" value="Glycosyl_Trfase_fam3_N_dom_sf"/>
</dbReference>
<dbReference type="GO" id="GO:0005829">
    <property type="term" value="C:cytosol"/>
    <property type="evidence" value="ECO:0007669"/>
    <property type="project" value="TreeGrafter"/>
</dbReference>
<dbReference type="Gene3D" id="1.20.970.10">
    <property type="entry name" value="Transferase, Pyrimidine Nucleoside Phosphorylase, Chain C"/>
    <property type="match status" value="1"/>
</dbReference>
<keyword evidence="1" id="KW-0328">Glycosyltransferase</keyword>
<dbReference type="EMBL" id="CABPSR010000001">
    <property type="protein sequence ID" value="VVE75423.1"/>
    <property type="molecule type" value="Genomic_DNA"/>
</dbReference>
<dbReference type="Pfam" id="PF02885">
    <property type="entry name" value="Glycos_trans_3N"/>
    <property type="match status" value="1"/>
</dbReference>
<dbReference type="PANTHER" id="PTHR43285:SF4">
    <property type="entry name" value="TRANSFERASE"/>
    <property type="match status" value="1"/>
</dbReference>
<dbReference type="SUPFAM" id="SSF52418">
    <property type="entry name" value="Nucleoside phosphorylase/phosphoribosyltransferase catalytic domain"/>
    <property type="match status" value="1"/>
</dbReference>
<reference evidence="4 5" key="1">
    <citation type="submission" date="2019-08" db="EMBL/GenBank/DDBJ databases">
        <authorList>
            <person name="Peeters C."/>
        </authorList>
    </citation>
    <scope>NUCLEOTIDE SEQUENCE [LARGE SCALE GENOMIC DNA]</scope>
    <source>
        <strain evidence="4 5">LMG 31121</strain>
    </source>
</reference>
<accession>A0A5E5ASD8</accession>
<evidence type="ECO:0000313" key="4">
    <source>
        <dbReference type="EMBL" id="VVE75423.1"/>
    </source>
</evidence>
<dbReference type="InterPro" id="IPR035902">
    <property type="entry name" value="Nuc_phospho_transferase"/>
</dbReference>
<evidence type="ECO:0000256" key="1">
    <source>
        <dbReference type="ARBA" id="ARBA00022676"/>
    </source>
</evidence>
<keyword evidence="4" id="KW-0238">DNA-binding</keyword>
<sequence length="349" mass="36767">MDDDSPTNVDRSRIPRAFYAHTLDNRVMTSAAPFACAPLLKIIARGAKGARALSADETRTLFDAILADRVSPAELGGVLIAYRIKGETPVELRAMLDAAHATFTPLVAPADAAPPVLLPSYNGARKQPNLTPLLALLLARDGIPVLVHGQHHSGANRVGTQAIFAELGHPASQSAAEAEEALRTRRVAYLPIAALSPALERLLEMRAALGVRNSGHTVVKLLQPFAGPALRLVNYTHPEYRETLSEMFADATNSAAPGVLLARGTEGEPVADARRQAAIDGFSDGKSRVWQEAEEGATGAPPSLPPADAPATARWIEAVLAGDVPVPAPIARQVEVIHQAIALSASSAH</sequence>
<dbReference type="InterPro" id="IPR005940">
    <property type="entry name" value="Anthranilate_Pribosyl_Tfrase"/>
</dbReference>
<dbReference type="PANTHER" id="PTHR43285">
    <property type="entry name" value="ANTHRANILATE PHOSPHORIBOSYLTRANSFERASE"/>
    <property type="match status" value="1"/>
</dbReference>
<dbReference type="SUPFAM" id="SSF47648">
    <property type="entry name" value="Nucleoside phosphorylase/phosphoribosyltransferase N-terminal domain"/>
    <property type="match status" value="1"/>
</dbReference>
<dbReference type="Proteomes" id="UP000335538">
    <property type="component" value="Unassembled WGS sequence"/>
</dbReference>
<keyword evidence="2" id="KW-0808">Transferase</keyword>
<name>A0A5E5ASD8_9BURK</name>
<dbReference type="GO" id="GO:0000162">
    <property type="term" value="P:L-tryptophan biosynthetic process"/>
    <property type="evidence" value="ECO:0007669"/>
    <property type="project" value="InterPro"/>
</dbReference>
<dbReference type="AlphaFoldDB" id="A0A5E5ASD8"/>
<gene>
    <name evidence="4" type="ORF">PSP31121_00499</name>
</gene>
<dbReference type="Gene3D" id="3.40.1030.10">
    <property type="entry name" value="Nucleoside phosphorylase/phosphoribosyltransferase catalytic domain"/>
    <property type="match status" value="1"/>
</dbReference>